<feature type="chain" id="PRO_5045562561" evidence="1">
    <location>
        <begin position="24"/>
        <end position="104"/>
    </location>
</feature>
<gene>
    <name evidence="2" type="ORF">HAX54_050555</name>
</gene>
<keyword evidence="3" id="KW-1185">Reference proteome</keyword>
<sequence length="104" mass="11576">FTHHNASFSNLHLLLLHWPTATADTRRPIAEDSSILSQGIRTEARAMAKKRKSLASSLDEWIEPSRNPLADVCSCCIQNGRLDKLDQQLSCKNLALIASFLDDS</sequence>
<keyword evidence="1" id="KW-0732">Signal</keyword>
<feature type="non-terminal residue" evidence="2">
    <location>
        <position position="1"/>
    </location>
</feature>
<dbReference type="EMBL" id="JACEIK010008865">
    <property type="protein sequence ID" value="MCE3051710.1"/>
    <property type="molecule type" value="Genomic_DNA"/>
</dbReference>
<proteinExistence type="predicted"/>
<dbReference type="Proteomes" id="UP000823775">
    <property type="component" value="Unassembled WGS sequence"/>
</dbReference>
<protein>
    <submittedName>
        <fullName evidence="2">Uncharacterized protein</fullName>
    </submittedName>
</protein>
<evidence type="ECO:0000313" key="3">
    <source>
        <dbReference type="Proteomes" id="UP000823775"/>
    </source>
</evidence>
<accession>A0ABS8WQE6</accession>
<comment type="caution">
    <text evidence="2">The sequence shown here is derived from an EMBL/GenBank/DDBJ whole genome shotgun (WGS) entry which is preliminary data.</text>
</comment>
<feature type="signal peptide" evidence="1">
    <location>
        <begin position="1"/>
        <end position="23"/>
    </location>
</feature>
<evidence type="ECO:0000313" key="2">
    <source>
        <dbReference type="EMBL" id="MCE3051710.1"/>
    </source>
</evidence>
<evidence type="ECO:0000256" key="1">
    <source>
        <dbReference type="SAM" id="SignalP"/>
    </source>
</evidence>
<organism evidence="2 3">
    <name type="scientific">Datura stramonium</name>
    <name type="common">Jimsonweed</name>
    <name type="synonym">Common thornapple</name>
    <dbReference type="NCBI Taxonomy" id="4076"/>
    <lineage>
        <taxon>Eukaryota</taxon>
        <taxon>Viridiplantae</taxon>
        <taxon>Streptophyta</taxon>
        <taxon>Embryophyta</taxon>
        <taxon>Tracheophyta</taxon>
        <taxon>Spermatophyta</taxon>
        <taxon>Magnoliopsida</taxon>
        <taxon>eudicotyledons</taxon>
        <taxon>Gunneridae</taxon>
        <taxon>Pentapetalae</taxon>
        <taxon>asterids</taxon>
        <taxon>lamiids</taxon>
        <taxon>Solanales</taxon>
        <taxon>Solanaceae</taxon>
        <taxon>Solanoideae</taxon>
        <taxon>Datureae</taxon>
        <taxon>Datura</taxon>
    </lineage>
</organism>
<reference evidence="2 3" key="1">
    <citation type="journal article" date="2021" name="BMC Genomics">
        <title>Datura genome reveals duplications of psychoactive alkaloid biosynthetic genes and high mutation rate following tissue culture.</title>
        <authorList>
            <person name="Rajewski A."/>
            <person name="Carter-House D."/>
            <person name="Stajich J."/>
            <person name="Litt A."/>
        </authorList>
    </citation>
    <scope>NUCLEOTIDE SEQUENCE [LARGE SCALE GENOMIC DNA]</scope>
    <source>
        <strain evidence="2">AR-01</strain>
    </source>
</reference>
<name>A0ABS8WQE6_DATST</name>